<reference evidence="4" key="1">
    <citation type="journal article" date="2019" name="Int. J. Syst. Evol. Microbiol.">
        <title>The Global Catalogue of Microorganisms (GCM) 10K type strain sequencing project: providing services to taxonomists for standard genome sequencing and annotation.</title>
        <authorList>
            <consortium name="The Broad Institute Genomics Platform"/>
            <consortium name="The Broad Institute Genome Sequencing Center for Infectious Disease"/>
            <person name="Wu L."/>
            <person name="Ma J."/>
        </authorList>
    </citation>
    <scope>NUCLEOTIDE SEQUENCE [LARGE SCALE GENOMIC DNA]</scope>
    <source>
        <strain evidence="4">TISTR 1827</strain>
    </source>
</reference>
<name>A0ABW5R4A8_9BACL</name>
<dbReference type="InterPro" id="IPR003680">
    <property type="entry name" value="Flavodoxin_fold"/>
</dbReference>
<dbReference type="Proteomes" id="UP001597493">
    <property type="component" value="Unassembled WGS sequence"/>
</dbReference>
<protein>
    <submittedName>
        <fullName evidence="3">NAD(P)H-dependent oxidoreductase</fullName>
    </submittedName>
</protein>
<comment type="caution">
    <text evidence="3">The sequence shown here is derived from an EMBL/GenBank/DDBJ whole genome shotgun (WGS) entry which is preliminary data.</text>
</comment>
<dbReference type="SUPFAM" id="SSF52218">
    <property type="entry name" value="Flavoproteins"/>
    <property type="match status" value="1"/>
</dbReference>
<dbReference type="PANTHER" id="PTHR47307">
    <property type="entry name" value="GLUTATHIONE-REGULATED POTASSIUM-EFFLUX SYSTEM ANCILLARY PROTEIN KEFG"/>
    <property type="match status" value="1"/>
</dbReference>
<dbReference type="EMBL" id="JBHUMY010000043">
    <property type="protein sequence ID" value="MFD2663643.1"/>
    <property type="molecule type" value="Genomic_DNA"/>
</dbReference>
<organism evidence="3 4">
    <name type="scientific">Paenibacillus thailandensis</name>
    <dbReference type="NCBI Taxonomy" id="393250"/>
    <lineage>
        <taxon>Bacteria</taxon>
        <taxon>Bacillati</taxon>
        <taxon>Bacillota</taxon>
        <taxon>Bacilli</taxon>
        <taxon>Bacillales</taxon>
        <taxon>Paenibacillaceae</taxon>
        <taxon>Paenibacillus</taxon>
    </lineage>
</organism>
<evidence type="ECO:0000313" key="4">
    <source>
        <dbReference type="Proteomes" id="UP001597493"/>
    </source>
</evidence>
<accession>A0ABW5R4A8</accession>
<dbReference type="Gene3D" id="3.40.50.360">
    <property type="match status" value="1"/>
</dbReference>
<dbReference type="PANTHER" id="PTHR47307:SF1">
    <property type="entry name" value="GLUTATHIONE-REGULATED POTASSIUM-EFFLUX SYSTEM ANCILLARY PROTEIN KEFG"/>
    <property type="match status" value="1"/>
</dbReference>
<keyword evidence="1" id="KW-0560">Oxidoreductase</keyword>
<dbReference type="InterPro" id="IPR029039">
    <property type="entry name" value="Flavoprotein-like_sf"/>
</dbReference>
<dbReference type="RefSeq" id="WP_379280069.1">
    <property type="nucleotide sequence ID" value="NZ_JBHUGT010000022.1"/>
</dbReference>
<evidence type="ECO:0000256" key="1">
    <source>
        <dbReference type="ARBA" id="ARBA00023002"/>
    </source>
</evidence>
<sequence>MSNRSNLSAGAKTLVVVVHPDLKASRINKRLTAELEQRGNVTVHRLYDVYPDEKIDVAREQALLLAHDRIVFQFPLFWYSAPSLLKKWLDEVFELGFAHGKNGDKLHGKELIVAISSGGAQSMFQAGGRHNYSYSELLRPFQQTANYAGMIYRQPFVVSGVREVSDEELEAYARNYADYVEGKLDLSKTGS</sequence>
<dbReference type="InterPro" id="IPR046980">
    <property type="entry name" value="KefG/KefF"/>
</dbReference>
<evidence type="ECO:0000259" key="2">
    <source>
        <dbReference type="Pfam" id="PF02525"/>
    </source>
</evidence>
<proteinExistence type="predicted"/>
<gene>
    <name evidence="3" type="ORF">ACFSW5_25715</name>
</gene>
<keyword evidence="4" id="KW-1185">Reference proteome</keyword>
<feature type="domain" description="Flavodoxin-like fold" evidence="2">
    <location>
        <begin position="12"/>
        <end position="179"/>
    </location>
</feature>
<dbReference type="Pfam" id="PF02525">
    <property type="entry name" value="Flavodoxin_2"/>
    <property type="match status" value="1"/>
</dbReference>
<evidence type="ECO:0000313" key="3">
    <source>
        <dbReference type="EMBL" id="MFD2663643.1"/>
    </source>
</evidence>